<evidence type="ECO:0000313" key="2">
    <source>
        <dbReference type="EMBL" id="KAH7109672.1"/>
    </source>
</evidence>
<keyword evidence="1" id="KW-0812">Transmembrane</keyword>
<evidence type="ECO:0000313" key="4">
    <source>
        <dbReference type="EMBL" id="KAH7133010.1"/>
    </source>
</evidence>
<proteinExistence type="predicted"/>
<evidence type="ECO:0000256" key="1">
    <source>
        <dbReference type="SAM" id="Phobius"/>
    </source>
</evidence>
<dbReference type="EMBL" id="JAGMUV010000016">
    <property type="protein sequence ID" value="KAH7132877.1"/>
    <property type="molecule type" value="Genomic_DNA"/>
</dbReference>
<reference evidence="4" key="1">
    <citation type="journal article" date="2021" name="Nat. Commun.">
        <title>Genetic determinants of endophytism in the Arabidopsis root mycobiome.</title>
        <authorList>
            <person name="Mesny F."/>
            <person name="Miyauchi S."/>
            <person name="Thiergart T."/>
            <person name="Pickel B."/>
            <person name="Atanasova L."/>
            <person name="Karlsson M."/>
            <person name="Huettel B."/>
            <person name="Barry K.W."/>
            <person name="Haridas S."/>
            <person name="Chen C."/>
            <person name="Bauer D."/>
            <person name="Andreopoulos W."/>
            <person name="Pangilinan J."/>
            <person name="LaButti K."/>
            <person name="Riley R."/>
            <person name="Lipzen A."/>
            <person name="Clum A."/>
            <person name="Drula E."/>
            <person name="Henrissat B."/>
            <person name="Kohler A."/>
            <person name="Grigoriev I.V."/>
            <person name="Martin F.M."/>
            <person name="Hacquard S."/>
        </authorList>
    </citation>
    <scope>NUCLEOTIDE SEQUENCE</scope>
    <source>
        <strain evidence="4">MPI-CAGE-AT-0147</strain>
    </source>
</reference>
<keyword evidence="1" id="KW-0472">Membrane</keyword>
<keyword evidence="5" id="KW-1185">Reference proteome</keyword>
<dbReference type="Gene3D" id="1.10.472.10">
    <property type="entry name" value="Cyclin-like"/>
    <property type="match status" value="1"/>
</dbReference>
<dbReference type="AlphaFoldDB" id="A0A9P9IVY9"/>
<keyword evidence="1" id="KW-1133">Transmembrane helix</keyword>
<name>A0A9P9IVY9_9HYPO</name>
<dbReference type="EMBL" id="JAGMUV010000016">
    <property type="protein sequence ID" value="KAH7133010.1"/>
    <property type="molecule type" value="Genomic_DNA"/>
</dbReference>
<protein>
    <submittedName>
        <fullName evidence="4">Uncharacterized protein</fullName>
    </submittedName>
</protein>
<evidence type="ECO:0000313" key="3">
    <source>
        <dbReference type="EMBL" id="KAH7132877.1"/>
    </source>
</evidence>
<dbReference type="OrthoDB" id="10250320at2759"/>
<feature type="non-terminal residue" evidence="4">
    <location>
        <position position="116"/>
    </location>
</feature>
<feature type="transmembrane region" description="Helical" evidence="1">
    <location>
        <begin position="20"/>
        <end position="39"/>
    </location>
</feature>
<organism evidence="4 5">
    <name type="scientific">Dactylonectria macrodidyma</name>
    <dbReference type="NCBI Taxonomy" id="307937"/>
    <lineage>
        <taxon>Eukaryota</taxon>
        <taxon>Fungi</taxon>
        <taxon>Dikarya</taxon>
        <taxon>Ascomycota</taxon>
        <taxon>Pezizomycotina</taxon>
        <taxon>Sordariomycetes</taxon>
        <taxon>Hypocreomycetidae</taxon>
        <taxon>Hypocreales</taxon>
        <taxon>Nectriaceae</taxon>
        <taxon>Dactylonectria</taxon>
    </lineage>
</organism>
<comment type="caution">
    <text evidence="4">The sequence shown here is derived from an EMBL/GenBank/DDBJ whole genome shotgun (WGS) entry which is preliminary data.</text>
</comment>
<dbReference type="Proteomes" id="UP000738349">
    <property type="component" value="Unassembled WGS sequence"/>
</dbReference>
<sequence>NKPRLPCCCNAPRIADFISFSVATFHIQYVDLIIMLIYLERAYPTLRMMAKVQVCTPYRILVVLLNLAYKFANDGATSWWVRPWLRSFGISDVEIFQTEMALLELLGWDLAVTKEQ</sequence>
<accession>A0A9P9IVY9</accession>
<evidence type="ECO:0000313" key="5">
    <source>
        <dbReference type="Proteomes" id="UP000738349"/>
    </source>
</evidence>
<dbReference type="CDD" id="cd20557">
    <property type="entry name" value="CYCLIN_ScPCL1-like"/>
    <property type="match status" value="1"/>
</dbReference>
<gene>
    <name evidence="3" type="ORF">EDB81DRAFT_587582</name>
    <name evidence="4" type="ORF">EDB81DRAFT_593617</name>
    <name evidence="2" type="ORF">EDB81DRAFT_608196</name>
</gene>
<feature type="non-terminal residue" evidence="4">
    <location>
        <position position="1"/>
    </location>
</feature>
<dbReference type="EMBL" id="JAGMUV010000050">
    <property type="protein sequence ID" value="KAH7109672.1"/>
    <property type="molecule type" value="Genomic_DNA"/>
</dbReference>